<dbReference type="Pfam" id="PF13487">
    <property type="entry name" value="HD_5"/>
    <property type="match status" value="1"/>
</dbReference>
<accession>A0A4Z0W491</accession>
<reference evidence="4 5" key="1">
    <citation type="submission" date="2019-04" db="EMBL/GenBank/DDBJ databases">
        <title>Draft genome sequence data and analysis of a Fermenting Bacterium, Geotoga petraea strain HO-Geo1, isolated from heavy-oil petroleum reservoir in Russia.</title>
        <authorList>
            <person name="Grouzdev D.S."/>
            <person name="Semenova E.M."/>
            <person name="Sokolova D.S."/>
            <person name="Tourova T.P."/>
            <person name="Poltaraus A.B."/>
            <person name="Nazina T.N."/>
        </authorList>
    </citation>
    <scope>NUCLEOTIDE SEQUENCE [LARGE SCALE GENOMIC DNA]</scope>
    <source>
        <strain evidence="4 5">HO-Geo1</strain>
    </source>
</reference>
<comment type="caution">
    <text evidence="4">The sequence shown here is derived from an EMBL/GenBank/DDBJ whole genome shotgun (WGS) entry which is preliminary data.</text>
</comment>
<name>A0A4Z0W491_9BACT</name>
<evidence type="ECO:0000256" key="2">
    <source>
        <dbReference type="SAM" id="Phobius"/>
    </source>
</evidence>
<evidence type="ECO:0000256" key="1">
    <source>
        <dbReference type="SAM" id="Coils"/>
    </source>
</evidence>
<feature type="domain" description="HD-GYP" evidence="3">
    <location>
        <begin position="237"/>
        <end position="433"/>
    </location>
</feature>
<dbReference type="SUPFAM" id="SSF109604">
    <property type="entry name" value="HD-domain/PDEase-like"/>
    <property type="match status" value="1"/>
</dbReference>
<gene>
    <name evidence="4" type="ORF">E4650_00630</name>
</gene>
<evidence type="ECO:0000313" key="4">
    <source>
        <dbReference type="EMBL" id="TGG88740.1"/>
    </source>
</evidence>
<dbReference type="CDD" id="cd00077">
    <property type="entry name" value="HDc"/>
    <property type="match status" value="1"/>
</dbReference>
<dbReference type="InterPro" id="IPR037522">
    <property type="entry name" value="HD_GYP_dom"/>
</dbReference>
<evidence type="ECO:0000259" key="3">
    <source>
        <dbReference type="PROSITE" id="PS51832"/>
    </source>
</evidence>
<organism evidence="4 5">
    <name type="scientific">Geotoga petraea</name>
    <dbReference type="NCBI Taxonomy" id="28234"/>
    <lineage>
        <taxon>Bacteria</taxon>
        <taxon>Thermotogati</taxon>
        <taxon>Thermotogota</taxon>
        <taxon>Thermotogae</taxon>
        <taxon>Petrotogales</taxon>
        <taxon>Petrotogaceae</taxon>
        <taxon>Geotoga</taxon>
    </lineage>
</organism>
<protein>
    <submittedName>
        <fullName evidence="4">HD-GYP domain-containing protein</fullName>
    </submittedName>
</protein>
<feature type="transmembrane region" description="Helical" evidence="2">
    <location>
        <begin position="6"/>
        <end position="26"/>
    </location>
</feature>
<dbReference type="AlphaFoldDB" id="A0A4Z0W491"/>
<sequence>MEAVMINFILIIFFIVVLILTIFLFISRSKIQKQARDLRYKIKEIKSHEEELEEMNKDLEEYSQENNQLSEKLYLLINILSDLNNKNLSVNKYYDKLLKTILFLVPEAKYGSVSISDEKGWRFLSTVGHDIEYLNKLDLKASNKIISNEVKIYDNLLDRLGKFMDRETQKKFGFGTKPIKSSLIGSIDIEDEINLSISIDIPYFSKENFDNNSKKILESFLNLASSYLNQKLEGDKLKRAYIKFTNKLAMIAEGYDDITGTHIYRVGKLSKLLAKNMDIPEEKIEEISVFAPLHDIGKIFVPPEILKKPGKLTEEEFEEMKKHTIMSKKLLDSKYFKTAQNIAMYHHEKYDGSGYPFGLKGEEIPIEAQIVSIIDVYDALRSKRPYKDGFSHEKTMKIITNGDNRTKTSHFSPEILEAFLKVEKEIENKWGIL</sequence>
<feature type="coiled-coil region" evidence="1">
    <location>
        <begin position="35"/>
        <end position="72"/>
    </location>
</feature>
<dbReference type="Proteomes" id="UP000297288">
    <property type="component" value="Unassembled WGS sequence"/>
</dbReference>
<dbReference type="InterPro" id="IPR003607">
    <property type="entry name" value="HD/PDEase_dom"/>
</dbReference>
<dbReference type="InterPro" id="IPR052020">
    <property type="entry name" value="Cyclic_di-GMP/3'3'-cGAMP_PDE"/>
</dbReference>
<dbReference type="PANTHER" id="PTHR45228">
    <property type="entry name" value="CYCLIC DI-GMP PHOSPHODIESTERASE TM_0186-RELATED"/>
    <property type="match status" value="1"/>
</dbReference>
<dbReference type="OrthoDB" id="9804747at2"/>
<evidence type="ECO:0000313" key="5">
    <source>
        <dbReference type="Proteomes" id="UP000297288"/>
    </source>
</evidence>
<keyword evidence="1" id="KW-0175">Coiled coil</keyword>
<keyword evidence="2" id="KW-0812">Transmembrane</keyword>
<proteinExistence type="predicted"/>
<dbReference type="Gene3D" id="1.10.3210.10">
    <property type="entry name" value="Hypothetical protein af1432"/>
    <property type="match status" value="1"/>
</dbReference>
<dbReference type="PROSITE" id="PS51832">
    <property type="entry name" value="HD_GYP"/>
    <property type="match status" value="1"/>
</dbReference>
<dbReference type="PANTHER" id="PTHR45228:SF8">
    <property type="entry name" value="TWO-COMPONENT RESPONSE REGULATOR-RELATED"/>
    <property type="match status" value="1"/>
</dbReference>
<keyword evidence="2" id="KW-0472">Membrane</keyword>
<keyword evidence="2" id="KW-1133">Transmembrane helix</keyword>
<dbReference type="EMBL" id="SRME01000001">
    <property type="protein sequence ID" value="TGG88740.1"/>
    <property type="molecule type" value="Genomic_DNA"/>
</dbReference>
<dbReference type="SMART" id="SM00471">
    <property type="entry name" value="HDc"/>
    <property type="match status" value="1"/>
</dbReference>